<keyword evidence="1" id="KW-0732">Signal</keyword>
<dbReference type="OrthoDB" id="3795508at2759"/>
<dbReference type="GeneID" id="36291013"/>
<feature type="signal peptide" evidence="1">
    <location>
        <begin position="1"/>
        <end position="28"/>
    </location>
</feature>
<name>A0A177A350_9PEZI</name>
<gene>
    <name evidence="2" type="ORF">VC83_07970</name>
</gene>
<dbReference type="EMBL" id="KV441406">
    <property type="protein sequence ID" value="OAF56010.1"/>
    <property type="molecule type" value="Genomic_DNA"/>
</dbReference>
<sequence>MPVPTPSRALPVAFRVLCLRCLQAKAHGIQSHDCVWSSTSSKCGYCTSQHSPCVPLPWFLGEEFAALLAAQSITKFHSEAERDLYEEARATRAALELGLAQIQSSLRRLRTEQESVPALLGELVAAVGKLPTAAAPVPSAQHKLSTPRQRAPITYSFFGLEDTIQSISIINKRTGRGHLPVSGRSVAGVVILTTMNAESADTFRFACHTDPNAIPPRDDYGGKQSTFPMRTTNEVVPDAITSQHYDNKKRSVHGDDTETIRRRCRQDTSRVPCGHDTSRVPCGQSTLSGGG</sequence>
<dbReference type="VEuPathDB" id="FungiDB:GMDG_07169"/>
<evidence type="ECO:0000256" key="1">
    <source>
        <dbReference type="SAM" id="SignalP"/>
    </source>
</evidence>
<dbReference type="AlphaFoldDB" id="A0A177A350"/>
<feature type="chain" id="PRO_5008056306" evidence="1">
    <location>
        <begin position="29"/>
        <end position="291"/>
    </location>
</feature>
<proteinExistence type="predicted"/>
<evidence type="ECO:0000313" key="2">
    <source>
        <dbReference type="EMBL" id="OAF56010.1"/>
    </source>
</evidence>
<protein>
    <submittedName>
        <fullName evidence="2">Uncharacterized protein</fullName>
    </submittedName>
</protein>
<dbReference type="RefSeq" id="XP_024321308.1">
    <property type="nucleotide sequence ID" value="XM_024471533.1"/>
</dbReference>
<organism evidence="2">
    <name type="scientific">Pseudogymnoascus destructans</name>
    <dbReference type="NCBI Taxonomy" id="655981"/>
    <lineage>
        <taxon>Eukaryota</taxon>
        <taxon>Fungi</taxon>
        <taxon>Dikarya</taxon>
        <taxon>Ascomycota</taxon>
        <taxon>Pezizomycotina</taxon>
        <taxon>Leotiomycetes</taxon>
        <taxon>Thelebolales</taxon>
        <taxon>Thelebolaceae</taxon>
        <taxon>Pseudogymnoascus</taxon>
    </lineage>
</organism>
<accession>A0A177A350</accession>
<dbReference type="Proteomes" id="UP000077154">
    <property type="component" value="Unassembled WGS sequence"/>
</dbReference>
<reference evidence="2" key="1">
    <citation type="submission" date="2016-03" db="EMBL/GenBank/DDBJ databases">
        <title>Updated assembly of Pseudogymnoascus destructans, the fungus causing white-nose syndrome of bats.</title>
        <authorList>
            <person name="Palmer J.M."/>
            <person name="Drees K.P."/>
            <person name="Foster J.T."/>
            <person name="Lindner D.L."/>
        </authorList>
    </citation>
    <scope>NUCLEOTIDE SEQUENCE [LARGE SCALE GENOMIC DNA]</scope>
    <source>
        <strain evidence="2">20631-21</strain>
    </source>
</reference>